<dbReference type="EMBL" id="FR904268">
    <property type="protein sequence ID" value="CDQ56767.1"/>
    <property type="molecule type" value="Genomic_DNA"/>
</dbReference>
<name>A0A060VPK0_ONCMY</name>
<dbReference type="GO" id="GO:0016020">
    <property type="term" value="C:membrane"/>
    <property type="evidence" value="ECO:0007669"/>
    <property type="project" value="UniProtKB-SubCell"/>
</dbReference>
<dbReference type="PANTHER" id="PTHR12988:SF6">
    <property type="entry name" value="SPHINGOMYELIN PHOSPHODIESTERASE 4"/>
    <property type="match status" value="1"/>
</dbReference>
<keyword evidence="2" id="KW-0812">Transmembrane</keyword>
<evidence type="ECO:0000256" key="2">
    <source>
        <dbReference type="ARBA" id="ARBA00022692"/>
    </source>
</evidence>
<dbReference type="InterPro" id="IPR024129">
    <property type="entry name" value="Sphingomy_SMPD4"/>
</dbReference>
<comment type="subcellular location">
    <subcellularLocation>
        <location evidence="1">Membrane</location>
        <topology evidence="1">Single-pass membrane protein</topology>
    </subcellularLocation>
</comment>
<accession>A0A060VPK0</accession>
<dbReference type="GO" id="GO:0050290">
    <property type="term" value="F:sphingomyelin phosphodiesterase D activity"/>
    <property type="evidence" value="ECO:0007669"/>
    <property type="project" value="InterPro"/>
</dbReference>
<evidence type="ECO:0000313" key="6">
    <source>
        <dbReference type="Proteomes" id="UP000193380"/>
    </source>
</evidence>
<dbReference type="PANTHER" id="PTHR12988">
    <property type="entry name" value="SPHINGOMYELIN PHOSPHODIESTERASE 4"/>
    <property type="match status" value="1"/>
</dbReference>
<organism evidence="5 6">
    <name type="scientific">Oncorhynchus mykiss</name>
    <name type="common">Rainbow trout</name>
    <name type="synonym">Salmo gairdneri</name>
    <dbReference type="NCBI Taxonomy" id="8022"/>
    <lineage>
        <taxon>Eukaryota</taxon>
        <taxon>Metazoa</taxon>
        <taxon>Chordata</taxon>
        <taxon>Craniata</taxon>
        <taxon>Vertebrata</taxon>
        <taxon>Euteleostomi</taxon>
        <taxon>Actinopterygii</taxon>
        <taxon>Neopterygii</taxon>
        <taxon>Teleostei</taxon>
        <taxon>Protacanthopterygii</taxon>
        <taxon>Salmoniformes</taxon>
        <taxon>Salmonidae</taxon>
        <taxon>Salmoninae</taxon>
        <taxon>Oncorhynchus</taxon>
    </lineage>
</organism>
<protein>
    <submittedName>
        <fullName evidence="5">Uncharacterized protein</fullName>
    </submittedName>
</protein>
<dbReference type="GO" id="GO:0006685">
    <property type="term" value="P:sphingomyelin catabolic process"/>
    <property type="evidence" value="ECO:0007669"/>
    <property type="project" value="TreeGrafter"/>
</dbReference>
<evidence type="ECO:0000256" key="3">
    <source>
        <dbReference type="ARBA" id="ARBA00022989"/>
    </source>
</evidence>
<dbReference type="STRING" id="8022.A0A060VPK0"/>
<proteinExistence type="predicted"/>
<keyword evidence="3" id="KW-1133">Transmembrane helix</keyword>
<reference evidence="5" key="1">
    <citation type="journal article" date="2014" name="Nat. Commun.">
        <title>The rainbow trout genome provides novel insights into evolution after whole-genome duplication in vertebrates.</title>
        <authorList>
            <person name="Berthelot C."/>
            <person name="Brunet F."/>
            <person name="Chalopin D."/>
            <person name="Juanchich A."/>
            <person name="Bernard M."/>
            <person name="Noel B."/>
            <person name="Bento P."/>
            <person name="Da Silva C."/>
            <person name="Labadie K."/>
            <person name="Alberti A."/>
            <person name="Aury J.M."/>
            <person name="Louis A."/>
            <person name="Dehais P."/>
            <person name="Bardou P."/>
            <person name="Montfort J."/>
            <person name="Klopp C."/>
            <person name="Cabau C."/>
            <person name="Gaspin C."/>
            <person name="Thorgaard G.H."/>
            <person name="Boussaha M."/>
            <person name="Quillet E."/>
            <person name="Guyomard R."/>
            <person name="Galiana D."/>
            <person name="Bobe J."/>
            <person name="Volff J.N."/>
            <person name="Genet C."/>
            <person name="Wincker P."/>
            <person name="Jaillon O."/>
            <person name="Roest Crollius H."/>
            <person name="Guiguen Y."/>
        </authorList>
    </citation>
    <scope>NUCLEOTIDE SEQUENCE [LARGE SCALE GENOMIC DNA]</scope>
</reference>
<evidence type="ECO:0000256" key="4">
    <source>
        <dbReference type="ARBA" id="ARBA00023136"/>
    </source>
</evidence>
<evidence type="ECO:0000256" key="1">
    <source>
        <dbReference type="ARBA" id="ARBA00004167"/>
    </source>
</evidence>
<reference evidence="5" key="2">
    <citation type="submission" date="2014-03" db="EMBL/GenBank/DDBJ databases">
        <authorList>
            <person name="Genoscope - CEA"/>
        </authorList>
    </citation>
    <scope>NUCLEOTIDE SEQUENCE</scope>
</reference>
<sequence>MSSSDHLKTDWTIKSLPQQCTEMTKDINDKPVKELCVIFPWMVERVVGSLDGSTVGWSLSSLQAHSSDYSNVLEFLQPSGPMLKLVYKLQAEDYNFEIQVANLPVSFQHTVQSHLKLLVPSYIVGKIILFYTNCSEKEILFNQ</sequence>
<dbReference type="AlphaFoldDB" id="A0A060VPK0"/>
<evidence type="ECO:0000313" key="5">
    <source>
        <dbReference type="EMBL" id="CDQ56767.1"/>
    </source>
</evidence>
<gene>
    <name evidence="5" type="ORF">GSONMT00064996001</name>
</gene>
<keyword evidence="4" id="KW-0472">Membrane</keyword>
<dbReference type="PaxDb" id="8022-A0A060VPK0"/>
<dbReference type="GO" id="GO:0046513">
    <property type="term" value="P:ceramide biosynthetic process"/>
    <property type="evidence" value="ECO:0007669"/>
    <property type="project" value="TreeGrafter"/>
</dbReference>
<dbReference type="Pfam" id="PF14724">
    <property type="entry name" value="mit_SMPDase"/>
    <property type="match status" value="1"/>
</dbReference>
<dbReference type="Proteomes" id="UP000193380">
    <property type="component" value="Unassembled WGS sequence"/>
</dbReference>
<dbReference type="GO" id="GO:0046475">
    <property type="term" value="P:glycerophospholipid catabolic process"/>
    <property type="evidence" value="ECO:0007669"/>
    <property type="project" value="TreeGrafter"/>
</dbReference>